<reference evidence="2" key="1">
    <citation type="submission" date="2017-09" db="EMBL/GenBank/DDBJ databases">
        <title>Depth-based differentiation of microbial function through sediment-hosted aquifers and enrichment of novel symbionts in the deep terrestrial subsurface.</title>
        <authorList>
            <person name="Probst A.J."/>
            <person name="Ladd B."/>
            <person name="Jarett J.K."/>
            <person name="Geller-Mcgrath D.E."/>
            <person name="Sieber C.M.K."/>
            <person name="Emerson J.B."/>
            <person name="Anantharaman K."/>
            <person name="Thomas B.C."/>
            <person name="Malmstrom R."/>
            <person name="Stieglmeier M."/>
            <person name="Klingl A."/>
            <person name="Woyke T."/>
            <person name="Ryan C.M."/>
            <person name="Banfield J.F."/>
        </authorList>
    </citation>
    <scope>NUCLEOTIDE SEQUENCE [LARGE SCALE GENOMIC DNA]</scope>
</reference>
<dbReference type="EMBL" id="PFTM01000049">
    <property type="protein sequence ID" value="PJB82813.1"/>
    <property type="molecule type" value="Genomic_DNA"/>
</dbReference>
<protein>
    <submittedName>
        <fullName evidence="1">Uncharacterized protein</fullName>
    </submittedName>
</protein>
<evidence type="ECO:0000313" key="1">
    <source>
        <dbReference type="EMBL" id="PJB82813.1"/>
    </source>
</evidence>
<sequence length="93" mass="11242">MFPHCGLRAIFIRRRYIILRQTLVANKKAPRFIREALVVFAQTETIFNRRKVLHRCSRHRRQCTPYSSILALQYRNRYILLFPLPYSFELKCG</sequence>
<dbReference type="Proteomes" id="UP000229236">
    <property type="component" value="Unassembled WGS sequence"/>
</dbReference>
<dbReference type="AlphaFoldDB" id="A0A2M8D710"/>
<gene>
    <name evidence="1" type="ORF">CO088_02830</name>
</gene>
<comment type="caution">
    <text evidence="1">The sequence shown here is derived from an EMBL/GenBank/DDBJ whole genome shotgun (WGS) entry which is preliminary data.</text>
</comment>
<proteinExistence type="predicted"/>
<name>A0A2M8D710_9BACT</name>
<organism evidence="1 2">
    <name type="scientific">Candidatus Yonathbacteria bacterium CG_4_9_14_0_8_um_filter_46_47</name>
    <dbReference type="NCBI Taxonomy" id="1975106"/>
    <lineage>
        <taxon>Bacteria</taxon>
        <taxon>Candidatus Yonathiibacteriota</taxon>
    </lineage>
</organism>
<evidence type="ECO:0000313" key="2">
    <source>
        <dbReference type="Proteomes" id="UP000229236"/>
    </source>
</evidence>
<accession>A0A2M8D710</accession>